<dbReference type="GO" id="GO:0061630">
    <property type="term" value="F:ubiquitin protein ligase activity"/>
    <property type="evidence" value="ECO:0007669"/>
    <property type="project" value="UniProtKB-UniRule"/>
</dbReference>
<evidence type="ECO:0000256" key="3">
    <source>
        <dbReference type="ARBA" id="ARBA00004906"/>
    </source>
</evidence>
<dbReference type="Pfam" id="PF22999">
    <property type="entry name" value="LTN1_E3_ligase_6th"/>
    <property type="match status" value="1"/>
</dbReference>
<evidence type="ECO:0000313" key="20">
    <source>
        <dbReference type="Proteomes" id="UP000240830"/>
    </source>
</evidence>
<reference evidence="19" key="1">
    <citation type="submission" date="2016-10" db="EMBL/GenBank/DDBJ databases">
        <title>The genome of Paramicrosporidium saccamoebae is the missing link in understanding Cryptomycota and Microsporidia evolution.</title>
        <authorList>
            <person name="Quandt C.A."/>
            <person name="Beaudet D."/>
            <person name="Corsaro D."/>
            <person name="Michel R."/>
            <person name="Corradi N."/>
            <person name="James T."/>
        </authorList>
    </citation>
    <scope>NUCLEOTIDE SEQUENCE [LARGE SCALE GENOMIC DNA]</scope>
    <source>
        <strain evidence="19">KSL3</strain>
    </source>
</reference>
<evidence type="ECO:0000256" key="2">
    <source>
        <dbReference type="ARBA" id="ARBA00004514"/>
    </source>
</evidence>
<dbReference type="InterPro" id="IPR013083">
    <property type="entry name" value="Znf_RING/FYVE/PHD"/>
</dbReference>
<dbReference type="CDD" id="cd16491">
    <property type="entry name" value="RING-CH-C4HC3_LTN1"/>
    <property type="match status" value="1"/>
</dbReference>
<dbReference type="Pfam" id="PF13639">
    <property type="entry name" value="zf-RING_2"/>
    <property type="match status" value="1"/>
</dbReference>
<dbReference type="InterPro" id="IPR054477">
    <property type="entry name" value="LTN1_E3_ligase_6th"/>
</dbReference>
<evidence type="ECO:0000259" key="18">
    <source>
        <dbReference type="PROSITE" id="PS50089"/>
    </source>
</evidence>
<keyword evidence="7" id="KW-0963">Cytoplasm</keyword>
<dbReference type="SMART" id="SM00744">
    <property type="entry name" value="RINGv"/>
    <property type="match status" value="1"/>
</dbReference>
<dbReference type="InterPro" id="IPR054478">
    <property type="entry name" value="LTN1_UBC"/>
</dbReference>
<comment type="similarity">
    <text evidence="4 16">Belongs to the LTN1 family.</text>
</comment>
<comment type="catalytic activity">
    <reaction evidence="1 16">
        <text>S-ubiquitinyl-[E2 ubiquitin-conjugating enzyme]-L-cysteine + [acceptor protein]-L-lysine = [E2 ubiquitin-conjugating enzyme]-L-cysteine + N(6)-ubiquitinyl-[acceptor protein]-L-lysine.</text>
        <dbReference type="EC" id="2.3.2.27"/>
    </reaction>
</comment>
<dbReference type="GO" id="GO:0008270">
    <property type="term" value="F:zinc ion binding"/>
    <property type="evidence" value="ECO:0007669"/>
    <property type="project" value="UniProtKB-KW"/>
</dbReference>
<dbReference type="EC" id="2.3.2.27" evidence="5 16"/>
<dbReference type="GO" id="GO:0005829">
    <property type="term" value="C:cytosol"/>
    <property type="evidence" value="ECO:0007669"/>
    <property type="project" value="UniProtKB-SubCell"/>
</dbReference>
<evidence type="ECO:0000256" key="8">
    <source>
        <dbReference type="ARBA" id="ARBA00022679"/>
    </source>
</evidence>
<comment type="subcellular location">
    <subcellularLocation>
        <location evidence="2">Cytoplasm</location>
        <location evidence="2">Cytosol</location>
    </subcellularLocation>
</comment>
<dbReference type="OrthoDB" id="6108at2759"/>
<dbReference type="FunFam" id="3.30.40.10:FF:000038">
    <property type="entry name" value="E3 ubiquitin-protein ligase listerin"/>
    <property type="match status" value="1"/>
</dbReference>
<evidence type="ECO:0000313" key="19">
    <source>
        <dbReference type="EMBL" id="PJF19045.1"/>
    </source>
</evidence>
<dbReference type="SMART" id="SM00184">
    <property type="entry name" value="RING"/>
    <property type="match status" value="1"/>
</dbReference>
<keyword evidence="12 16" id="KW-0833">Ubl conjugation pathway</keyword>
<evidence type="ECO:0000256" key="17">
    <source>
        <dbReference type="SAM" id="Coils"/>
    </source>
</evidence>
<comment type="function">
    <text evidence="14">E3 ubiquitin-protein ligase component of the ribosome quality control complex (RQC), a ribosome-associated complex that mediates ubiquitination and extraction of incompletely synthesized nascent chains for proteasomal degradation. Mediates ubiquitination of proteins derived from mRNAs lacking stop codons (non-stop proteins) and other translation arrest products induced by poly-lysine sequences and tandem rare codons. Ubiquitination leads to CDC48 recruitment for extraction and degradation of the incomplete translation product. May indirectly play a role in chromatin function and transcription.</text>
</comment>
<comment type="subunit">
    <text evidence="16">Component of the ribosome quality control complex (RQC).</text>
</comment>
<comment type="pathway">
    <text evidence="3 16">Protein modification; protein ubiquitination.</text>
</comment>
<dbReference type="PROSITE" id="PS50089">
    <property type="entry name" value="ZF_RING_2"/>
    <property type="match status" value="1"/>
</dbReference>
<keyword evidence="10" id="KW-0677">Repeat</keyword>
<keyword evidence="13 16" id="KW-0862">Zinc</keyword>
<evidence type="ECO:0000256" key="1">
    <source>
        <dbReference type="ARBA" id="ARBA00000900"/>
    </source>
</evidence>
<feature type="coiled-coil region" evidence="17">
    <location>
        <begin position="985"/>
        <end position="1012"/>
    </location>
</feature>
<keyword evidence="8 16" id="KW-0808">Transferase</keyword>
<evidence type="ECO:0000256" key="6">
    <source>
        <dbReference type="ARBA" id="ARBA00017157"/>
    </source>
</evidence>
<dbReference type="GO" id="GO:1990112">
    <property type="term" value="C:RQC complex"/>
    <property type="evidence" value="ECO:0007669"/>
    <property type="project" value="UniProtKB-UniRule"/>
</dbReference>
<dbReference type="EMBL" id="MTSL01000084">
    <property type="protein sequence ID" value="PJF19045.1"/>
    <property type="molecule type" value="Genomic_DNA"/>
</dbReference>
<dbReference type="InterPro" id="IPR001841">
    <property type="entry name" value="Znf_RING"/>
</dbReference>
<dbReference type="STRING" id="1246581.A0A2H9TMR1"/>
<evidence type="ECO:0000256" key="4">
    <source>
        <dbReference type="ARBA" id="ARBA00007997"/>
    </source>
</evidence>
<comment type="function">
    <text evidence="16">E3 ubiquitin-protein ligase. Component of the ribosome quality control complex (RQC), a ribosome-associated complex that mediates ubiquitination and extraction of incompletely synthesized nascent chains for proteasomal degradation.</text>
</comment>
<proteinExistence type="inferred from homology"/>
<dbReference type="GO" id="GO:0043023">
    <property type="term" value="F:ribosomal large subunit binding"/>
    <property type="evidence" value="ECO:0007669"/>
    <property type="project" value="TreeGrafter"/>
</dbReference>
<evidence type="ECO:0000256" key="16">
    <source>
        <dbReference type="RuleBase" id="RU367090"/>
    </source>
</evidence>
<evidence type="ECO:0000256" key="13">
    <source>
        <dbReference type="ARBA" id="ARBA00022833"/>
    </source>
</evidence>
<dbReference type="InterPro" id="IPR011016">
    <property type="entry name" value="Znf_RING-CH"/>
</dbReference>
<sequence length="1307" mass="145538">RPSHIQSFRRGRGCINLTRGPTVKCSANLQNALEEGSRYPHSWSRGTACLAVCLQARGGFRGSAASIHPERQVRELAHSCLEALVRNNKRWVSPIIKSLFYPWFGGLLDSVGSVAIVAETAFNACFGPDKKANVFQVATPIIVQEACAVLSNRNQTKSDEELERAYEVTHAYNAVSLLLAESQAADYAAELTTIANYGLRDAAEHQDSFVRASIYRFARSLIERSASALVSWGPLVDIAILDLRTSNASLAIPFIRLSTLDRRHVEKLCTLLAQSLPTQVPKSSIPDIASILQSCDIAEKAQITKCIWAVVLGYKSLDTSRLASIWNLYLHCVLHLPETTPLLNDAWAYCIAANPQISSIRSFALHCFAETHPFALHDLVASYFNSKSASPKEKIALSLQLPASLDLTESMDILMDVFSCSPCEEQFLTIKSIIQSTAPAATTTTDLSKVRRTLFSSYFKSVANTNEQLECLVSEISLSAPTKQQVFLDLMLAESNTWPTEAQLTILTLLLSKLNVASSTKVDCLVGVLACKGKHSLVTIKAVAGLAADIETTHIINSFRILPDGPERIASLTPLAVKALEEENVQFAIAYLISVAAKLDCQMNMFTEKQFETTIKCVATLPLYAVSDIVLQSLLHFPSLWSLAFDQAITLDPELVARIRAHLTSSIGLCSYPFLLEEGEFPTAIWKENTELIDHLCKVLEHATTMEAIKATVITLAVFKVCLQEEHFYSIDSALTRRDCSLTSVACQWKEDILCLALEHRGFYLVFASQVGVCIDESRFLALGSLSFGSLVNKVSGLPEELSYEKALLYMSTDVEWGRGELFQLLASIVDLPAGLQSQAVLARFLARHFSHVNGEYWLNHSDVIVEILRTMLAECQKDLVRHHVFISHSLQLAREVYLNQATRSMLQDLLEPIWNTLKCFELQNRVAVLESLENNFAQLVVALGRALDSVTTPGAICDALFATKSIVLKLACRRLIMGHLDDCLEQAKVKLAKMKRDSMAQEEEYESLRDSLLIPWDSMGRVLFASSWSIDDFLALDLFLCLSEGSKEEQVLSGPYCTLFKEKLLSKYLTLLSVELGWDTTTPDDLSKEEFTILDFDSTIQRFIYAANLLFRCFKTFPSAVRSWYSGLSKEESVRIIKYCTMFMSPLLIERELARIRKSSNDQLTMRVEQTSTSCTVNVQYMLEEFSFSLQLSVPTEYPLKPVTLAGGERLGISEAKWRSWLLSVQTLLNQNLAIVEVLQQWKTNAEKTLAGVEPCAICYCVLQPGDKSLPGPSCKTCRNKFHSACLYRWFKTGGQATCPMCRALY</sequence>
<dbReference type="SUPFAM" id="SSF57850">
    <property type="entry name" value="RING/U-box"/>
    <property type="match status" value="1"/>
</dbReference>
<evidence type="ECO:0000256" key="7">
    <source>
        <dbReference type="ARBA" id="ARBA00022490"/>
    </source>
</evidence>
<dbReference type="PANTHER" id="PTHR12389">
    <property type="entry name" value="ZINC FINGER PROTEIN 294"/>
    <property type="match status" value="1"/>
</dbReference>
<dbReference type="Pfam" id="PF22958">
    <property type="entry name" value="Ltn1_1st"/>
    <property type="match status" value="1"/>
</dbReference>
<name>A0A2H9TMR1_9FUNG</name>
<dbReference type="GO" id="GO:0072344">
    <property type="term" value="P:rescue of stalled ribosome"/>
    <property type="evidence" value="ECO:0007669"/>
    <property type="project" value="UniProtKB-UniRule"/>
</dbReference>
<evidence type="ECO:0000256" key="14">
    <source>
        <dbReference type="ARBA" id="ARBA00055150"/>
    </source>
</evidence>
<dbReference type="Proteomes" id="UP000240830">
    <property type="component" value="Unassembled WGS sequence"/>
</dbReference>
<feature type="non-terminal residue" evidence="19">
    <location>
        <position position="1"/>
    </location>
</feature>
<feature type="domain" description="RING-type" evidence="18">
    <location>
        <begin position="1257"/>
        <end position="1304"/>
    </location>
</feature>
<evidence type="ECO:0000256" key="9">
    <source>
        <dbReference type="ARBA" id="ARBA00022723"/>
    </source>
</evidence>
<keyword evidence="20" id="KW-1185">Reference proteome</keyword>
<accession>A0A2H9TMR1</accession>
<comment type="caution">
    <text evidence="19">The sequence shown here is derived from an EMBL/GenBank/DDBJ whole genome shotgun (WGS) entry which is preliminary data.</text>
</comment>
<dbReference type="UniPathway" id="UPA00143"/>
<dbReference type="InterPro" id="IPR054476">
    <property type="entry name" value="Ltn1_N"/>
</dbReference>
<keyword evidence="9 16" id="KW-0479">Metal-binding</keyword>
<dbReference type="InterPro" id="IPR039795">
    <property type="entry name" value="LTN1/Rkr1"/>
</dbReference>
<dbReference type="GO" id="GO:1990116">
    <property type="term" value="P:ribosome-associated ubiquitin-dependent protein catabolic process"/>
    <property type="evidence" value="ECO:0007669"/>
    <property type="project" value="UniProtKB-UniRule"/>
</dbReference>
<dbReference type="PANTHER" id="PTHR12389:SF0">
    <property type="entry name" value="E3 UBIQUITIN-PROTEIN LIGASE LISTERIN"/>
    <property type="match status" value="1"/>
</dbReference>
<dbReference type="GO" id="GO:0016567">
    <property type="term" value="P:protein ubiquitination"/>
    <property type="evidence" value="ECO:0007669"/>
    <property type="project" value="UniProtKB-UniPathway"/>
</dbReference>
<gene>
    <name evidence="19" type="ORF">PSACC_01133</name>
</gene>
<dbReference type="Pfam" id="PF23009">
    <property type="entry name" value="UBC_like"/>
    <property type="match status" value="1"/>
</dbReference>
<dbReference type="Gene3D" id="3.30.40.10">
    <property type="entry name" value="Zinc/RING finger domain, C3HC4 (zinc finger)"/>
    <property type="match status" value="1"/>
</dbReference>
<keyword evidence="17" id="KW-0175">Coiled coil</keyword>
<protein>
    <recommendedName>
        <fullName evidence="6 16">E3 ubiquitin-protein ligase listerin</fullName>
        <ecNumber evidence="5 16">2.3.2.27</ecNumber>
    </recommendedName>
    <alternativeName>
        <fullName evidence="16">RING-type E3 ubiquitin transferase listerin</fullName>
    </alternativeName>
</protein>
<dbReference type="InterPro" id="IPR039804">
    <property type="entry name" value="RING-CH-C4HC3_LTN1"/>
</dbReference>
<evidence type="ECO:0000256" key="5">
    <source>
        <dbReference type="ARBA" id="ARBA00012483"/>
    </source>
</evidence>
<evidence type="ECO:0000256" key="12">
    <source>
        <dbReference type="ARBA" id="ARBA00022786"/>
    </source>
</evidence>
<evidence type="ECO:0000256" key="10">
    <source>
        <dbReference type="ARBA" id="ARBA00022737"/>
    </source>
</evidence>
<evidence type="ECO:0000256" key="15">
    <source>
        <dbReference type="PROSITE-ProRule" id="PRU00175"/>
    </source>
</evidence>
<organism evidence="19 20">
    <name type="scientific">Paramicrosporidium saccamoebae</name>
    <dbReference type="NCBI Taxonomy" id="1246581"/>
    <lineage>
        <taxon>Eukaryota</taxon>
        <taxon>Fungi</taxon>
        <taxon>Fungi incertae sedis</taxon>
        <taxon>Cryptomycota</taxon>
        <taxon>Cryptomycota incertae sedis</taxon>
        <taxon>Paramicrosporidium</taxon>
    </lineage>
</organism>
<evidence type="ECO:0000256" key="11">
    <source>
        <dbReference type="ARBA" id="ARBA00022771"/>
    </source>
</evidence>
<keyword evidence="11 15" id="KW-0863">Zinc-finger</keyword>